<dbReference type="EMBL" id="JBBPEH010000003">
    <property type="protein sequence ID" value="KAK7540573.1"/>
    <property type="molecule type" value="Genomic_DNA"/>
</dbReference>
<dbReference type="PANTHER" id="PTHR47372">
    <property type="entry name" value="DAUER UP-REGULATED-RELATED"/>
    <property type="match status" value="1"/>
</dbReference>
<gene>
    <name evidence="2" type="ORF">J3D65DRAFT_615732</name>
</gene>
<protein>
    <submittedName>
        <fullName evidence="2">Uncharacterized protein</fullName>
    </submittedName>
</protein>
<dbReference type="PANTHER" id="PTHR47372:SF11">
    <property type="entry name" value="RE19971P"/>
    <property type="match status" value="1"/>
</dbReference>
<dbReference type="Gene3D" id="1.20.120.20">
    <property type="entry name" value="Apolipoprotein"/>
    <property type="match status" value="1"/>
</dbReference>
<feature type="compositionally biased region" description="Basic and acidic residues" evidence="1">
    <location>
        <begin position="211"/>
        <end position="228"/>
    </location>
</feature>
<evidence type="ECO:0000256" key="1">
    <source>
        <dbReference type="SAM" id="MobiDB-lite"/>
    </source>
</evidence>
<proteinExistence type="predicted"/>
<reference evidence="2 3" key="1">
    <citation type="submission" date="2024-04" db="EMBL/GenBank/DDBJ databases">
        <title>Phyllosticta paracitricarpa is synonymous to the EU quarantine fungus P. citricarpa based on phylogenomic analyses.</title>
        <authorList>
            <consortium name="Lawrence Berkeley National Laboratory"/>
            <person name="Van ingen-buijs V.A."/>
            <person name="Van westerhoven A.C."/>
            <person name="Haridas S."/>
            <person name="Skiadas P."/>
            <person name="Martin F."/>
            <person name="Groenewald J.Z."/>
            <person name="Crous P.W."/>
            <person name="Seidl M.F."/>
        </authorList>
    </citation>
    <scope>NUCLEOTIDE SEQUENCE [LARGE SCALE GENOMIC DNA]</scope>
    <source>
        <strain evidence="2 3">CPC 17464</strain>
    </source>
</reference>
<evidence type="ECO:0000313" key="3">
    <source>
        <dbReference type="Proteomes" id="UP001360953"/>
    </source>
</evidence>
<dbReference type="GeneID" id="92032270"/>
<name>A0ABR1M0Y0_9PEZI</name>
<feature type="compositionally biased region" description="Low complexity" evidence="1">
    <location>
        <begin position="187"/>
        <end position="207"/>
    </location>
</feature>
<evidence type="ECO:0000313" key="2">
    <source>
        <dbReference type="EMBL" id="KAK7540573.1"/>
    </source>
</evidence>
<sequence>MTSGDRQAGPGGWCGEDEDDEMRGGSWHFGRNPICALAHGPPSPVLASLDGHSLCATRATALVLLTSQALSPASPPLKLLPSFFHSSSSSTSSSSSNNPLRHAQSIEPPLLTIPPLNNTIQSAIMFRATLTRNARLFSTSVRSQKSVTETVKDAAAKANRVVSDAALKGIEKGDDAASAVKNQTSEAASQASGNASKASGQASGKASELSSEAKGKAQELSGEAKGKASELAGQAKGKAEETKKKL</sequence>
<comment type="caution">
    <text evidence="2">The sequence shown here is derived from an EMBL/GenBank/DDBJ whole genome shotgun (WGS) entry which is preliminary data.</text>
</comment>
<feature type="region of interest" description="Disordered" evidence="1">
    <location>
        <begin position="178"/>
        <end position="246"/>
    </location>
</feature>
<feature type="compositionally biased region" description="Basic and acidic residues" evidence="1">
    <location>
        <begin position="237"/>
        <end position="246"/>
    </location>
</feature>
<keyword evidence="3" id="KW-1185">Reference proteome</keyword>
<accession>A0ABR1M0Y0</accession>
<dbReference type="Proteomes" id="UP001360953">
    <property type="component" value="Unassembled WGS sequence"/>
</dbReference>
<organism evidence="2 3">
    <name type="scientific">Phyllosticta citribraziliensis</name>
    <dbReference type="NCBI Taxonomy" id="989973"/>
    <lineage>
        <taxon>Eukaryota</taxon>
        <taxon>Fungi</taxon>
        <taxon>Dikarya</taxon>
        <taxon>Ascomycota</taxon>
        <taxon>Pezizomycotina</taxon>
        <taxon>Dothideomycetes</taxon>
        <taxon>Dothideomycetes incertae sedis</taxon>
        <taxon>Botryosphaeriales</taxon>
        <taxon>Phyllostictaceae</taxon>
        <taxon>Phyllosticta</taxon>
    </lineage>
</organism>
<feature type="region of interest" description="Disordered" evidence="1">
    <location>
        <begin position="1"/>
        <end position="20"/>
    </location>
</feature>
<dbReference type="RefSeq" id="XP_066657504.1">
    <property type="nucleotide sequence ID" value="XM_066799364.1"/>
</dbReference>